<proteinExistence type="predicted"/>
<reference evidence="1" key="1">
    <citation type="submission" date="2018-11" db="EMBL/GenBank/DDBJ databases">
        <title>The sequence and de novo assembly of Larimichthys crocea genome using PacBio and Hi-C technologies.</title>
        <authorList>
            <person name="Xu P."/>
            <person name="Chen B."/>
            <person name="Zhou Z."/>
            <person name="Ke Q."/>
            <person name="Wu Y."/>
            <person name="Bai H."/>
            <person name="Pu F."/>
        </authorList>
    </citation>
    <scope>NUCLEOTIDE SEQUENCE</scope>
    <source>
        <tissue evidence="1">Muscle</tissue>
    </source>
</reference>
<accession>A0ACD3RLC2</accession>
<protein>
    <submittedName>
        <fullName evidence="1">Uncharacterized protein</fullName>
    </submittedName>
</protein>
<dbReference type="Proteomes" id="UP000793456">
    <property type="component" value="Chromosome V"/>
</dbReference>
<keyword evidence="2" id="KW-1185">Reference proteome</keyword>
<sequence length="100" mass="11800">MREFHNWEKDVHVTAACEKLVQVLIGDEPEQGMENLMELEIPEDVEEKLKVADAKEEQELEKEQERLRQEEEEEEKKKKSDAEGTDKEQEGWTDTINPVF</sequence>
<comment type="caution">
    <text evidence="1">The sequence shown here is derived from an EMBL/GenBank/DDBJ whole genome shotgun (WGS) entry which is preliminary data.</text>
</comment>
<name>A0ACD3RLC2_LARCR</name>
<dbReference type="EMBL" id="CM011678">
    <property type="protein sequence ID" value="TMS19418.1"/>
    <property type="molecule type" value="Genomic_DNA"/>
</dbReference>
<gene>
    <name evidence="1" type="ORF">E3U43_003739</name>
</gene>
<evidence type="ECO:0000313" key="1">
    <source>
        <dbReference type="EMBL" id="TMS19418.1"/>
    </source>
</evidence>
<evidence type="ECO:0000313" key="2">
    <source>
        <dbReference type="Proteomes" id="UP000793456"/>
    </source>
</evidence>
<organism evidence="1 2">
    <name type="scientific">Larimichthys crocea</name>
    <name type="common">Large yellow croaker</name>
    <name type="synonym">Pseudosciaena crocea</name>
    <dbReference type="NCBI Taxonomy" id="215358"/>
    <lineage>
        <taxon>Eukaryota</taxon>
        <taxon>Metazoa</taxon>
        <taxon>Chordata</taxon>
        <taxon>Craniata</taxon>
        <taxon>Vertebrata</taxon>
        <taxon>Euteleostomi</taxon>
        <taxon>Actinopterygii</taxon>
        <taxon>Neopterygii</taxon>
        <taxon>Teleostei</taxon>
        <taxon>Neoteleostei</taxon>
        <taxon>Acanthomorphata</taxon>
        <taxon>Eupercaria</taxon>
        <taxon>Sciaenidae</taxon>
        <taxon>Larimichthys</taxon>
    </lineage>
</organism>